<dbReference type="PANTHER" id="PTHR13220:SF11">
    <property type="entry name" value="TIMELESS-INTERACTING PROTEIN"/>
    <property type="match status" value="1"/>
</dbReference>
<feature type="region of interest" description="Disordered" evidence="8">
    <location>
        <begin position="1"/>
        <end position="50"/>
    </location>
</feature>
<keyword evidence="11" id="KW-1185">Reference proteome</keyword>
<dbReference type="PANTHER" id="PTHR13220">
    <property type="entry name" value="TIMELESS INTERACTING-RELATED"/>
    <property type="match status" value="1"/>
</dbReference>
<keyword evidence="4 7" id="KW-0539">Nucleus</keyword>
<dbReference type="InterPro" id="IPR036875">
    <property type="entry name" value="Znf_CCHC_sf"/>
</dbReference>
<feature type="compositionally biased region" description="Polar residues" evidence="8">
    <location>
        <begin position="205"/>
        <end position="218"/>
    </location>
</feature>
<dbReference type="SUPFAM" id="SSF57756">
    <property type="entry name" value="Retrovirus zinc finger-like domains"/>
    <property type="match status" value="1"/>
</dbReference>
<evidence type="ECO:0000256" key="4">
    <source>
        <dbReference type="ARBA" id="ARBA00023242"/>
    </source>
</evidence>
<dbReference type="Gene3D" id="4.10.60.10">
    <property type="entry name" value="Zinc finger, CCHC-type"/>
    <property type="match status" value="2"/>
</dbReference>
<dbReference type="InterPro" id="IPR040038">
    <property type="entry name" value="TIPIN/Csm3/Swi3"/>
</dbReference>
<dbReference type="SMART" id="SM00343">
    <property type="entry name" value="ZnF_C2HC"/>
    <property type="match status" value="2"/>
</dbReference>
<sequence length="405" mass="45190">MENANSAPTGCYKCGRTGHWSHDCPDAPKSDLPNPRRVGPDNPNSSGKGCYKCGRPGHWARDCPDIAKPDQPNLNASSSGAGFTTTQLPRPEKPKKVAKSRTRPKLTPELLLSDDGFGYILRHFPRAFRYRGHGHEVSDLGNLIELYREWHKHLIPYYSFDQFVHKVDKVASSKRVKNCIKDLRERVARGGDPTKLHESPDEFNAPTNDQVAGQTAGQTHDHYEGDHVDEIHKSMLNEIYQKVSEVTILLLTLVLLVTVVQLLLKSIASSVEFFIEELYEKRKIGTVFPGYQKQNTNRAIIDSMLPMALEPSHDIHTPTVAAEALAAVGSGPQQQMPNYEANCSTEVHITEEQRVRMEANKVKALERAAAASSVQITEEQRARMEANRLKALERAAARARSLQSS</sequence>
<dbReference type="InterPro" id="IPR001878">
    <property type="entry name" value="Znf_CCHC"/>
</dbReference>
<feature type="compositionally biased region" description="Polar residues" evidence="8">
    <location>
        <begin position="72"/>
        <end position="88"/>
    </location>
</feature>
<keyword evidence="6" id="KW-0479">Metal-binding</keyword>
<evidence type="ECO:0000256" key="5">
    <source>
        <dbReference type="ARBA" id="ARBA00023306"/>
    </source>
</evidence>
<dbReference type="Proteomes" id="UP001472677">
    <property type="component" value="Unassembled WGS sequence"/>
</dbReference>
<evidence type="ECO:0000256" key="3">
    <source>
        <dbReference type="ARBA" id="ARBA00022763"/>
    </source>
</evidence>
<feature type="region of interest" description="Disordered" evidence="8">
    <location>
        <begin position="190"/>
        <end position="222"/>
    </location>
</feature>
<organism evidence="10 11">
    <name type="scientific">Hibiscus sabdariffa</name>
    <name type="common">roselle</name>
    <dbReference type="NCBI Taxonomy" id="183260"/>
    <lineage>
        <taxon>Eukaryota</taxon>
        <taxon>Viridiplantae</taxon>
        <taxon>Streptophyta</taxon>
        <taxon>Embryophyta</taxon>
        <taxon>Tracheophyta</taxon>
        <taxon>Spermatophyta</taxon>
        <taxon>Magnoliopsida</taxon>
        <taxon>eudicotyledons</taxon>
        <taxon>Gunneridae</taxon>
        <taxon>Pentapetalae</taxon>
        <taxon>rosids</taxon>
        <taxon>malvids</taxon>
        <taxon>Malvales</taxon>
        <taxon>Malvaceae</taxon>
        <taxon>Malvoideae</taxon>
        <taxon>Hibiscus</taxon>
    </lineage>
</organism>
<protein>
    <recommendedName>
        <fullName evidence="9">CCHC-type domain-containing protein</fullName>
    </recommendedName>
</protein>
<dbReference type="Pfam" id="PF00098">
    <property type="entry name" value="zf-CCHC"/>
    <property type="match status" value="2"/>
</dbReference>
<feature type="region of interest" description="Disordered" evidence="8">
    <location>
        <begin position="67"/>
        <end position="103"/>
    </location>
</feature>
<feature type="compositionally biased region" description="Basic and acidic residues" evidence="8">
    <location>
        <begin position="20"/>
        <end position="29"/>
    </location>
</feature>
<gene>
    <name evidence="10" type="ORF">V6N12_020614</name>
</gene>
<reference evidence="10 11" key="1">
    <citation type="journal article" date="2024" name="G3 (Bethesda)">
        <title>Genome assembly of Hibiscus sabdariffa L. provides insights into metabolisms of medicinal natural products.</title>
        <authorList>
            <person name="Kim T."/>
        </authorList>
    </citation>
    <scope>NUCLEOTIDE SEQUENCE [LARGE SCALE GENOMIC DNA]</scope>
    <source>
        <strain evidence="10">TK-2024</strain>
        <tissue evidence="10">Old leaves</tissue>
    </source>
</reference>
<keyword evidence="6" id="KW-0863">Zinc-finger</keyword>
<dbReference type="Pfam" id="PF07962">
    <property type="entry name" value="Swi3"/>
    <property type="match status" value="1"/>
</dbReference>
<comment type="similarity">
    <text evidence="2 7">Belongs to the CSM3 family.</text>
</comment>
<keyword evidence="5 7" id="KW-0131">Cell cycle</keyword>
<evidence type="ECO:0000256" key="6">
    <source>
        <dbReference type="PROSITE-ProRule" id="PRU00047"/>
    </source>
</evidence>
<feature type="domain" description="CCHC-type" evidence="9">
    <location>
        <begin position="11"/>
        <end position="26"/>
    </location>
</feature>
<keyword evidence="6" id="KW-0862">Zinc</keyword>
<keyword evidence="3 7" id="KW-0227">DNA damage</keyword>
<evidence type="ECO:0000256" key="2">
    <source>
        <dbReference type="ARBA" id="ARBA00006075"/>
    </source>
</evidence>
<comment type="subcellular location">
    <subcellularLocation>
        <location evidence="1 7">Nucleus</location>
    </subcellularLocation>
</comment>
<accession>A0ABR2CYM4</accession>
<evidence type="ECO:0000313" key="10">
    <source>
        <dbReference type="EMBL" id="KAK8526133.1"/>
    </source>
</evidence>
<name>A0ABR2CYM4_9ROSI</name>
<evidence type="ECO:0000256" key="7">
    <source>
        <dbReference type="RuleBase" id="RU366049"/>
    </source>
</evidence>
<evidence type="ECO:0000256" key="1">
    <source>
        <dbReference type="ARBA" id="ARBA00004123"/>
    </source>
</evidence>
<dbReference type="InterPro" id="IPR012923">
    <property type="entry name" value="Csm3"/>
</dbReference>
<evidence type="ECO:0000259" key="9">
    <source>
        <dbReference type="PROSITE" id="PS50158"/>
    </source>
</evidence>
<comment type="caution">
    <text evidence="10">The sequence shown here is derived from an EMBL/GenBank/DDBJ whole genome shotgun (WGS) entry which is preliminary data.</text>
</comment>
<dbReference type="EMBL" id="JBBPBM010000039">
    <property type="protein sequence ID" value="KAK8526133.1"/>
    <property type="molecule type" value="Genomic_DNA"/>
</dbReference>
<feature type="domain" description="CCHC-type" evidence="9">
    <location>
        <begin position="50"/>
        <end position="65"/>
    </location>
</feature>
<proteinExistence type="inferred from homology"/>
<comment type="function">
    <text evidence="7">Plays an important role in the control of DNA replication and the maintenance of replication fork stability.</text>
</comment>
<evidence type="ECO:0000256" key="8">
    <source>
        <dbReference type="SAM" id="MobiDB-lite"/>
    </source>
</evidence>
<feature type="compositionally biased region" description="Basic and acidic residues" evidence="8">
    <location>
        <begin position="190"/>
        <end position="200"/>
    </location>
</feature>
<dbReference type="PROSITE" id="PS50158">
    <property type="entry name" value="ZF_CCHC"/>
    <property type="match status" value="2"/>
</dbReference>
<evidence type="ECO:0000313" key="11">
    <source>
        <dbReference type="Proteomes" id="UP001472677"/>
    </source>
</evidence>